<dbReference type="Gene3D" id="3.30.530.20">
    <property type="match status" value="1"/>
</dbReference>
<dbReference type="InterPro" id="IPR023393">
    <property type="entry name" value="START-like_dom_sf"/>
</dbReference>
<gene>
    <name evidence="1" type="ORF">SAMN05192575_10385</name>
</gene>
<evidence type="ECO:0000313" key="2">
    <source>
        <dbReference type="Proteomes" id="UP000199113"/>
    </source>
</evidence>
<dbReference type="STRING" id="748909.SAMN05192575_10385"/>
<dbReference type="Proteomes" id="UP000199113">
    <property type="component" value="Unassembled WGS sequence"/>
</dbReference>
<name>A0A1I0XXJ7_9ACTN</name>
<proteinExistence type="predicted"/>
<dbReference type="SUPFAM" id="SSF55961">
    <property type="entry name" value="Bet v1-like"/>
    <property type="match status" value="1"/>
</dbReference>
<dbReference type="Pfam" id="PF10604">
    <property type="entry name" value="Polyketide_cyc2"/>
    <property type="match status" value="1"/>
</dbReference>
<accession>A0A1I0XXJ7</accession>
<dbReference type="EMBL" id="FOKC01000003">
    <property type="protein sequence ID" value="SFB05387.1"/>
    <property type="molecule type" value="Genomic_DNA"/>
</dbReference>
<sequence length="169" mass="18322">MVGGPTLRLTGDMPSPRTLRASRTLPVEVGAAFDAVLPMPLPRIFCRRFAALPPIKDVRDQSGVWGTVGQTRTIVLADRGTMRETLTAVSPGASFGYRIEPMTGPLTPLVSAAEGTWAFAPAGTGVEVSWQWVVEPTRAGSMVMPVFARMWQGYARQALEEIERALVPR</sequence>
<evidence type="ECO:0000313" key="1">
    <source>
        <dbReference type="EMBL" id="SFB05387.1"/>
    </source>
</evidence>
<dbReference type="AlphaFoldDB" id="A0A1I0XXJ7"/>
<reference evidence="1" key="1">
    <citation type="submission" date="2016-10" db="EMBL/GenBank/DDBJ databases">
        <authorList>
            <person name="de Groot N.N."/>
        </authorList>
    </citation>
    <scope>NUCLEOTIDE SEQUENCE [LARGE SCALE GENOMIC DNA]</scope>
    <source>
        <strain evidence="1">CGMCC 1.10697</strain>
    </source>
</reference>
<dbReference type="InterPro" id="IPR019587">
    <property type="entry name" value="Polyketide_cyclase/dehydratase"/>
</dbReference>
<organism evidence="1 2">
    <name type="scientific">Nocardioides alpinus</name>
    <dbReference type="NCBI Taxonomy" id="748909"/>
    <lineage>
        <taxon>Bacteria</taxon>
        <taxon>Bacillati</taxon>
        <taxon>Actinomycetota</taxon>
        <taxon>Actinomycetes</taxon>
        <taxon>Propionibacteriales</taxon>
        <taxon>Nocardioidaceae</taxon>
        <taxon>Nocardioides</taxon>
    </lineage>
</organism>
<protein>
    <submittedName>
        <fullName evidence="1">Polyketide cyclase / dehydrase and lipid transport</fullName>
    </submittedName>
</protein>